<dbReference type="PANTHER" id="PTHR23502">
    <property type="entry name" value="MAJOR FACILITATOR SUPERFAMILY"/>
    <property type="match status" value="1"/>
</dbReference>
<reference evidence="8" key="1">
    <citation type="submission" date="2023-06" db="EMBL/GenBank/DDBJ databases">
        <title>Genome-scale phylogeny and comparative genomics of the fungal order Sordariales.</title>
        <authorList>
            <consortium name="Lawrence Berkeley National Laboratory"/>
            <person name="Hensen N."/>
            <person name="Bonometti L."/>
            <person name="Westerberg I."/>
            <person name="Brannstrom I.O."/>
            <person name="Guillou S."/>
            <person name="Cros-Aarteil S."/>
            <person name="Calhoun S."/>
            <person name="Haridas S."/>
            <person name="Kuo A."/>
            <person name="Mondo S."/>
            <person name="Pangilinan J."/>
            <person name="Riley R."/>
            <person name="Labutti K."/>
            <person name="Andreopoulos B."/>
            <person name="Lipzen A."/>
            <person name="Chen C."/>
            <person name="Yanf M."/>
            <person name="Daum C."/>
            <person name="Ng V."/>
            <person name="Clum A."/>
            <person name="Steindorff A."/>
            <person name="Ohm R."/>
            <person name="Martin F."/>
            <person name="Silar P."/>
            <person name="Natvig D."/>
            <person name="Lalanne C."/>
            <person name="Gautier V."/>
            <person name="Ament-Velasquez S.L."/>
            <person name="Kruys A."/>
            <person name="Hutchinson M.I."/>
            <person name="Powell A.J."/>
            <person name="Barry K."/>
            <person name="Miller A.N."/>
            <person name="Grigoriev I.V."/>
            <person name="Debuchy R."/>
            <person name="Gladieux P."/>
            <person name="Thoren M.H."/>
            <person name="Johannesson H."/>
        </authorList>
    </citation>
    <scope>NUCLEOTIDE SEQUENCE</scope>
    <source>
        <strain evidence="8">SMH4607-1</strain>
    </source>
</reference>
<dbReference type="InterPro" id="IPR011701">
    <property type="entry name" value="MFS"/>
</dbReference>
<feature type="transmembrane region" description="Helical" evidence="7">
    <location>
        <begin position="263"/>
        <end position="282"/>
    </location>
</feature>
<dbReference type="Proteomes" id="UP001172102">
    <property type="component" value="Unassembled WGS sequence"/>
</dbReference>
<feature type="transmembrane region" description="Helical" evidence="7">
    <location>
        <begin position="644"/>
        <end position="669"/>
    </location>
</feature>
<feature type="transmembrane region" description="Helical" evidence="7">
    <location>
        <begin position="443"/>
        <end position="466"/>
    </location>
</feature>
<evidence type="ECO:0000256" key="3">
    <source>
        <dbReference type="ARBA" id="ARBA00022692"/>
    </source>
</evidence>
<proteinExistence type="inferred from homology"/>
<comment type="similarity">
    <text evidence="2">Belongs to the major facilitator superfamily.</text>
</comment>
<dbReference type="PANTHER" id="PTHR23502:SF68">
    <property type="entry name" value="MULTIDRUG TRANSPORTER, PUTATIVE (AFU_ORTHOLOGUE AFUA_3G01120)-RELATED"/>
    <property type="match status" value="1"/>
</dbReference>
<evidence type="ECO:0000256" key="1">
    <source>
        <dbReference type="ARBA" id="ARBA00004141"/>
    </source>
</evidence>
<evidence type="ECO:0000256" key="2">
    <source>
        <dbReference type="ARBA" id="ARBA00008335"/>
    </source>
</evidence>
<feature type="transmembrane region" description="Helical" evidence="7">
    <location>
        <begin position="352"/>
        <end position="374"/>
    </location>
</feature>
<evidence type="ECO:0000313" key="8">
    <source>
        <dbReference type="EMBL" id="KAK0715057.1"/>
    </source>
</evidence>
<name>A0AA40DVJ0_9PEZI</name>
<evidence type="ECO:0000256" key="4">
    <source>
        <dbReference type="ARBA" id="ARBA00022989"/>
    </source>
</evidence>
<dbReference type="EMBL" id="JAUKUA010000004">
    <property type="protein sequence ID" value="KAK0715057.1"/>
    <property type="molecule type" value="Genomic_DNA"/>
</dbReference>
<evidence type="ECO:0000256" key="5">
    <source>
        <dbReference type="ARBA" id="ARBA00023136"/>
    </source>
</evidence>
<dbReference type="Pfam" id="PF07690">
    <property type="entry name" value="MFS_1"/>
    <property type="match status" value="1"/>
</dbReference>
<evidence type="ECO:0000256" key="7">
    <source>
        <dbReference type="SAM" id="Phobius"/>
    </source>
</evidence>
<sequence>MGLDLDFEKELSVEQARRGDSVIGITTEGGNGFTLTIPPPPPAKEAPKETSKEASPRRPPPLRLDAIRPGSASPSEPPNRPLPPRPMSKMDSSSRPSTGVSEPKKPSPTRPPPLKPQAPLGMNPPTRPGTAASQGSSVMGMPRIVGSNKRLSYAASVASSRRPIKYGQGKYKHIELVPQPSDDPDDPLNWPLWRKELNFWSLLLMVAMTGVMKTIFMTVNAQLAEGYGVSYTSITALTGIPLVLSAVSGFACLVASRVCGKRPLYLASLLLVFIGAVWNTNVADSYGQCMAARIFQGFGWGAFDVLVFGSIQDTYFEHERNLRIAIYSAVAVATTWGPPLLGGVASENAAGFSFQFMILSSFFVVAIPAITLGAPETVFDRAYTLAQTPSTGASGASRFKASLPIAPRRLLSFETFNNYIVKVKPYSYSGSCSLSTLLQAPRAFIAPTTILLFLVSILPYGSLWGFSASLSLIFHPLPFIRTTSTIGTLVTGPWLLSTAVVGAFALVSWWQTRFTPRAHMTAIAGGSVLAFIGTLTFGLHLDACMTRPEADDATVSVFALAYLGDRVNFAAVSLVLGLLAAGAYVLDATVRPLIRSSTMFTSSNLGVALRNTTDMNAGVACWRAAFAGVFVMGVPNAVWSWDGLRALCIGVAIAQMVVAAIVGSVWWLWGEDIRRWDGRVMRLVDLDMLKRAGSFFDTD</sequence>
<accession>A0AA40DVJ0</accession>
<dbReference type="AlphaFoldDB" id="A0AA40DVJ0"/>
<evidence type="ECO:0000313" key="9">
    <source>
        <dbReference type="Proteomes" id="UP001172102"/>
    </source>
</evidence>
<feature type="transmembrane region" description="Helical" evidence="7">
    <location>
        <begin position="620"/>
        <end position="638"/>
    </location>
</feature>
<dbReference type="GO" id="GO:0016020">
    <property type="term" value="C:membrane"/>
    <property type="evidence" value="ECO:0007669"/>
    <property type="project" value="UniProtKB-SubCell"/>
</dbReference>
<dbReference type="SUPFAM" id="SSF103473">
    <property type="entry name" value="MFS general substrate transporter"/>
    <property type="match status" value="1"/>
</dbReference>
<comment type="subcellular location">
    <subcellularLocation>
        <location evidence="1">Membrane</location>
        <topology evidence="1">Multi-pass membrane protein</topology>
    </subcellularLocation>
</comment>
<organism evidence="8 9">
    <name type="scientific">Lasiosphaeris hirsuta</name>
    <dbReference type="NCBI Taxonomy" id="260670"/>
    <lineage>
        <taxon>Eukaryota</taxon>
        <taxon>Fungi</taxon>
        <taxon>Dikarya</taxon>
        <taxon>Ascomycota</taxon>
        <taxon>Pezizomycotina</taxon>
        <taxon>Sordariomycetes</taxon>
        <taxon>Sordariomycetidae</taxon>
        <taxon>Sordariales</taxon>
        <taxon>Lasiosphaeriaceae</taxon>
        <taxon>Lasiosphaeris</taxon>
    </lineage>
</organism>
<keyword evidence="4 7" id="KW-1133">Transmembrane helix</keyword>
<keyword evidence="5 7" id="KW-0472">Membrane</keyword>
<feature type="transmembrane region" description="Helical" evidence="7">
    <location>
        <begin position="199"/>
        <end position="219"/>
    </location>
</feature>
<gene>
    <name evidence="8" type="ORF">B0H67DRAFT_644850</name>
</gene>
<protein>
    <submittedName>
        <fullName evidence="8">Major facilitator superfamily domain-containing protein</fullName>
    </submittedName>
</protein>
<feature type="transmembrane region" description="Helical" evidence="7">
    <location>
        <begin position="324"/>
        <end position="346"/>
    </location>
</feature>
<keyword evidence="9" id="KW-1185">Reference proteome</keyword>
<keyword evidence="3 7" id="KW-0812">Transmembrane</keyword>
<feature type="compositionally biased region" description="Polar residues" evidence="6">
    <location>
        <begin position="90"/>
        <end position="100"/>
    </location>
</feature>
<feature type="compositionally biased region" description="Basic and acidic residues" evidence="6">
    <location>
        <begin position="45"/>
        <end position="56"/>
    </location>
</feature>
<feature type="transmembrane region" description="Helical" evidence="7">
    <location>
        <begin position="486"/>
        <end position="510"/>
    </location>
</feature>
<feature type="transmembrane region" description="Helical" evidence="7">
    <location>
        <begin position="522"/>
        <end position="541"/>
    </location>
</feature>
<feature type="region of interest" description="Disordered" evidence="6">
    <location>
        <begin position="14"/>
        <end position="142"/>
    </location>
</feature>
<dbReference type="GO" id="GO:0022857">
    <property type="term" value="F:transmembrane transporter activity"/>
    <property type="evidence" value="ECO:0007669"/>
    <property type="project" value="InterPro"/>
</dbReference>
<dbReference type="InterPro" id="IPR036259">
    <property type="entry name" value="MFS_trans_sf"/>
</dbReference>
<dbReference type="Gene3D" id="1.20.1250.20">
    <property type="entry name" value="MFS general substrate transporter like domains"/>
    <property type="match status" value="1"/>
</dbReference>
<comment type="caution">
    <text evidence="8">The sequence shown here is derived from an EMBL/GenBank/DDBJ whole genome shotgun (WGS) entry which is preliminary data.</text>
</comment>
<evidence type="ECO:0000256" key="6">
    <source>
        <dbReference type="SAM" id="MobiDB-lite"/>
    </source>
</evidence>
<feature type="transmembrane region" description="Helical" evidence="7">
    <location>
        <begin position="231"/>
        <end position="256"/>
    </location>
</feature>
<feature type="compositionally biased region" description="Pro residues" evidence="6">
    <location>
        <begin position="106"/>
        <end position="116"/>
    </location>
</feature>
<feature type="compositionally biased region" description="Pro residues" evidence="6">
    <location>
        <begin position="75"/>
        <end position="86"/>
    </location>
</feature>
<feature type="transmembrane region" description="Helical" evidence="7">
    <location>
        <begin position="567"/>
        <end position="586"/>
    </location>
</feature>
<feature type="transmembrane region" description="Helical" evidence="7">
    <location>
        <begin position="294"/>
        <end position="312"/>
    </location>
</feature>